<feature type="transmembrane region" description="Helical" evidence="1">
    <location>
        <begin position="20"/>
        <end position="40"/>
    </location>
</feature>
<dbReference type="RefSeq" id="WP_175350780.1">
    <property type="nucleotide sequence ID" value="NZ_BAAAWQ010000001.1"/>
</dbReference>
<evidence type="ECO:0000256" key="1">
    <source>
        <dbReference type="SAM" id="Phobius"/>
    </source>
</evidence>
<dbReference type="EMBL" id="JABMCE010000061">
    <property type="protein sequence ID" value="NUU13226.1"/>
    <property type="molecule type" value="Genomic_DNA"/>
</dbReference>
<reference evidence="2 3" key="1">
    <citation type="submission" date="2020-05" db="EMBL/GenBank/DDBJ databases">
        <title>Genome Sequencing of Type Strains.</title>
        <authorList>
            <person name="Lemaire J.F."/>
            <person name="Inderbitzin P."/>
            <person name="Gregorio O.A."/>
            <person name="Collins S.B."/>
            <person name="Wespe N."/>
            <person name="Knight-Connoni V."/>
        </authorList>
    </citation>
    <scope>NUCLEOTIDE SEQUENCE [LARGE SCALE GENOMIC DNA]</scope>
    <source>
        <strain evidence="2 3">ATCC 19096</strain>
    </source>
</reference>
<organism evidence="2 3">
    <name type="scientific">Curtobacterium pusillum</name>
    <dbReference type="NCBI Taxonomy" id="69373"/>
    <lineage>
        <taxon>Bacteria</taxon>
        <taxon>Bacillati</taxon>
        <taxon>Actinomycetota</taxon>
        <taxon>Actinomycetes</taxon>
        <taxon>Micrococcales</taxon>
        <taxon>Microbacteriaceae</taxon>
        <taxon>Curtobacterium</taxon>
    </lineage>
</organism>
<keyword evidence="3" id="KW-1185">Reference proteome</keyword>
<feature type="transmembrane region" description="Helical" evidence="1">
    <location>
        <begin position="121"/>
        <end position="141"/>
    </location>
</feature>
<gene>
    <name evidence="2" type="ORF">HP507_05170</name>
</gene>
<comment type="caution">
    <text evidence="2">The sequence shown here is derived from an EMBL/GenBank/DDBJ whole genome shotgun (WGS) entry which is preliminary data.</text>
</comment>
<sequence>MRVVSRAERTGAPSIGPAVPAWTIGALGLVAGLVGSVVVIGASGWFVVAAILAVAAAVVPRGPFAALLVVQLAIAGIDGPNVPALVLTTHLVLATSMLWAWTPRTARVQLRALLPSALRFASVQIGAQAVAFVVVTVFGGAGPIGGVWLAVAGAIALLALALGLFVPTLLRTREDAER</sequence>
<keyword evidence="1" id="KW-1133">Transmembrane helix</keyword>
<dbReference type="Proteomes" id="UP000573001">
    <property type="component" value="Unassembled WGS sequence"/>
</dbReference>
<name>A0ABX2MC22_9MICO</name>
<accession>A0ABX2MC22</accession>
<evidence type="ECO:0000313" key="2">
    <source>
        <dbReference type="EMBL" id="NUU13226.1"/>
    </source>
</evidence>
<feature type="transmembrane region" description="Helical" evidence="1">
    <location>
        <begin position="147"/>
        <end position="170"/>
    </location>
</feature>
<feature type="transmembrane region" description="Helical" evidence="1">
    <location>
        <begin position="82"/>
        <end position="101"/>
    </location>
</feature>
<protein>
    <submittedName>
        <fullName evidence="2">Uncharacterized protein</fullName>
    </submittedName>
</protein>
<feature type="transmembrane region" description="Helical" evidence="1">
    <location>
        <begin position="47"/>
        <end position="70"/>
    </location>
</feature>
<proteinExistence type="predicted"/>
<evidence type="ECO:0000313" key="3">
    <source>
        <dbReference type="Proteomes" id="UP000573001"/>
    </source>
</evidence>
<keyword evidence="1" id="KW-0472">Membrane</keyword>
<keyword evidence="1" id="KW-0812">Transmembrane</keyword>